<dbReference type="Proteomes" id="UP000282460">
    <property type="component" value="Unassembled WGS sequence"/>
</dbReference>
<dbReference type="RefSeq" id="WP_121660096.1">
    <property type="nucleotide sequence ID" value="NZ_BMEK01000003.1"/>
</dbReference>
<protein>
    <recommendedName>
        <fullName evidence="1">ATPase BadF/BadG/BcrA/BcrD type domain-containing protein</fullName>
    </recommendedName>
</protein>
<dbReference type="AlphaFoldDB" id="A0A3L7IZ05"/>
<dbReference type="Gene3D" id="3.30.420.40">
    <property type="match status" value="2"/>
</dbReference>
<reference evidence="2 3" key="1">
    <citation type="submission" date="2018-10" db="EMBL/GenBank/DDBJ databases">
        <authorList>
            <person name="Li J."/>
        </authorList>
    </citation>
    <scope>NUCLEOTIDE SEQUENCE [LARGE SCALE GENOMIC DNA]</scope>
    <source>
        <strain evidence="2 3">ZD1-4</strain>
    </source>
</reference>
<feature type="domain" description="ATPase BadF/BadG/BcrA/BcrD type" evidence="1">
    <location>
        <begin position="8"/>
        <end position="304"/>
    </location>
</feature>
<sequence>MINVLATDAGGTSTRAVILDQTGQCLGYGFAGGGNPVSSGPERAAASILAAAEAATDSAGRQPADVEQILIAMAGMSVSGATDWVTGLLAARGFPVTVTVASDLLAIFSSGTWQQNGYAVVAGTGSAGIRVRKGRVERTADGLGWLLGDVGSGYWIGHRVVNAAIASLDGRGENTALAPLLVAALGIEHSEVPGPDGRPASLRDVIEALYSLRPVELSRFAPLAFEATTDAVARAILDDAVLELARLFSAIRSPDLAGPLVLGGSILTAQPLIRDGVTHALSAQGFTPEVRRVPDGVVGAAVLALREAGVSVTAEVFERIGTTLARLR</sequence>
<name>A0A3L7IZ05_9MICO</name>
<dbReference type="OrthoDB" id="8701357at2"/>
<evidence type="ECO:0000259" key="1">
    <source>
        <dbReference type="Pfam" id="PF01869"/>
    </source>
</evidence>
<evidence type="ECO:0000313" key="3">
    <source>
        <dbReference type="Proteomes" id="UP000282460"/>
    </source>
</evidence>
<dbReference type="InterPro" id="IPR043129">
    <property type="entry name" value="ATPase_NBD"/>
</dbReference>
<dbReference type="EMBL" id="RCWJ01000003">
    <property type="protein sequence ID" value="RLQ82791.1"/>
    <property type="molecule type" value="Genomic_DNA"/>
</dbReference>
<dbReference type="InterPro" id="IPR002731">
    <property type="entry name" value="ATPase_BadF"/>
</dbReference>
<keyword evidence="3" id="KW-1185">Reference proteome</keyword>
<accession>A0A3L7IZ05</accession>
<organism evidence="2 3">
    <name type="scientific">Mycetocola zhadangensis</name>
    <dbReference type="NCBI Taxonomy" id="1164595"/>
    <lineage>
        <taxon>Bacteria</taxon>
        <taxon>Bacillati</taxon>
        <taxon>Actinomycetota</taxon>
        <taxon>Actinomycetes</taxon>
        <taxon>Micrococcales</taxon>
        <taxon>Microbacteriaceae</taxon>
        <taxon>Mycetocola</taxon>
    </lineage>
</organism>
<dbReference type="SUPFAM" id="SSF53067">
    <property type="entry name" value="Actin-like ATPase domain"/>
    <property type="match status" value="2"/>
</dbReference>
<dbReference type="PANTHER" id="PTHR43190:SF3">
    <property type="entry name" value="N-ACETYL-D-GLUCOSAMINE KINASE"/>
    <property type="match status" value="1"/>
</dbReference>
<dbReference type="InterPro" id="IPR052519">
    <property type="entry name" value="Euk-type_GlcNAc_Kinase"/>
</dbReference>
<evidence type="ECO:0000313" key="2">
    <source>
        <dbReference type="EMBL" id="RLQ82791.1"/>
    </source>
</evidence>
<gene>
    <name evidence="2" type="ORF">D9V28_12665</name>
</gene>
<dbReference type="Pfam" id="PF01869">
    <property type="entry name" value="BcrAD_BadFG"/>
    <property type="match status" value="1"/>
</dbReference>
<dbReference type="PANTHER" id="PTHR43190">
    <property type="entry name" value="N-ACETYL-D-GLUCOSAMINE KINASE"/>
    <property type="match status" value="1"/>
</dbReference>
<proteinExistence type="predicted"/>
<comment type="caution">
    <text evidence="2">The sequence shown here is derived from an EMBL/GenBank/DDBJ whole genome shotgun (WGS) entry which is preliminary data.</text>
</comment>